<evidence type="ECO:0000313" key="4">
    <source>
        <dbReference type="Proteomes" id="UP000489600"/>
    </source>
</evidence>
<dbReference type="PANTHER" id="PTHR33021:SF485">
    <property type="entry name" value="PHYTOCYANIN DOMAIN-CONTAINING PROTEIN"/>
    <property type="match status" value="1"/>
</dbReference>
<sequence length="141" mass="15727">MARSSGHVSYLAAAIPMAILLTIICLFLATNVTHASRRPTTYIVGDEYGWDLIFSLEDWPRGKTFYAGDILVFKYNYEENGVWVVNRTGYETCTANDGAKEYNSGNDRIQLPYGYSYYIGIFNPLDCSAGLKMAVKALAPK</sequence>
<dbReference type="GO" id="GO:0005886">
    <property type="term" value="C:plasma membrane"/>
    <property type="evidence" value="ECO:0007669"/>
    <property type="project" value="TreeGrafter"/>
</dbReference>
<dbReference type="Pfam" id="PF02298">
    <property type="entry name" value="Cu_bind_like"/>
    <property type="match status" value="1"/>
</dbReference>
<keyword evidence="1" id="KW-0812">Transmembrane</keyword>
<feature type="domain" description="Phytocyanin" evidence="2">
    <location>
        <begin position="40"/>
        <end position="139"/>
    </location>
</feature>
<gene>
    <name evidence="3" type="ORF">ANE_LOCUS4877</name>
</gene>
<keyword evidence="1" id="KW-1133">Transmembrane helix</keyword>
<dbReference type="InterPro" id="IPR039391">
    <property type="entry name" value="Phytocyanin-like"/>
</dbReference>
<dbReference type="Proteomes" id="UP000489600">
    <property type="component" value="Unassembled WGS sequence"/>
</dbReference>
<evidence type="ECO:0000313" key="3">
    <source>
        <dbReference type="EMBL" id="VVA94432.1"/>
    </source>
</evidence>
<dbReference type="OrthoDB" id="1934652at2759"/>
<protein>
    <recommendedName>
        <fullName evidence="2">Phytocyanin domain-containing protein</fullName>
    </recommendedName>
</protein>
<keyword evidence="4" id="KW-1185">Reference proteome</keyword>
<accession>A0A565AYF0</accession>
<proteinExistence type="predicted"/>
<dbReference type="GO" id="GO:0009055">
    <property type="term" value="F:electron transfer activity"/>
    <property type="evidence" value="ECO:0007669"/>
    <property type="project" value="InterPro"/>
</dbReference>
<organism evidence="3 4">
    <name type="scientific">Arabis nemorensis</name>
    <dbReference type="NCBI Taxonomy" id="586526"/>
    <lineage>
        <taxon>Eukaryota</taxon>
        <taxon>Viridiplantae</taxon>
        <taxon>Streptophyta</taxon>
        <taxon>Embryophyta</taxon>
        <taxon>Tracheophyta</taxon>
        <taxon>Spermatophyta</taxon>
        <taxon>Magnoliopsida</taxon>
        <taxon>eudicotyledons</taxon>
        <taxon>Gunneridae</taxon>
        <taxon>Pentapetalae</taxon>
        <taxon>rosids</taxon>
        <taxon>malvids</taxon>
        <taxon>Brassicales</taxon>
        <taxon>Brassicaceae</taxon>
        <taxon>Arabideae</taxon>
        <taxon>Arabis</taxon>
    </lineage>
</organism>
<reference evidence="3" key="1">
    <citation type="submission" date="2019-07" db="EMBL/GenBank/DDBJ databases">
        <authorList>
            <person name="Dittberner H."/>
        </authorList>
    </citation>
    <scope>NUCLEOTIDE SEQUENCE [LARGE SCALE GENOMIC DNA]</scope>
</reference>
<evidence type="ECO:0000259" key="2">
    <source>
        <dbReference type="PROSITE" id="PS51485"/>
    </source>
</evidence>
<dbReference type="SUPFAM" id="SSF49503">
    <property type="entry name" value="Cupredoxins"/>
    <property type="match status" value="1"/>
</dbReference>
<dbReference type="InterPro" id="IPR041844">
    <property type="entry name" value="Plantacyanin"/>
</dbReference>
<dbReference type="Gene3D" id="2.60.40.420">
    <property type="entry name" value="Cupredoxins - blue copper proteins"/>
    <property type="match status" value="1"/>
</dbReference>
<dbReference type="PANTHER" id="PTHR33021">
    <property type="entry name" value="BLUE COPPER PROTEIN"/>
    <property type="match status" value="1"/>
</dbReference>
<evidence type="ECO:0000256" key="1">
    <source>
        <dbReference type="SAM" id="Phobius"/>
    </source>
</evidence>
<comment type="caution">
    <text evidence="3">The sequence shown here is derived from an EMBL/GenBank/DDBJ whole genome shotgun (WGS) entry which is preliminary data.</text>
</comment>
<keyword evidence="1" id="KW-0472">Membrane</keyword>
<dbReference type="PROSITE" id="PS51485">
    <property type="entry name" value="PHYTOCYANIN"/>
    <property type="match status" value="1"/>
</dbReference>
<feature type="transmembrane region" description="Helical" evidence="1">
    <location>
        <begin position="6"/>
        <end position="29"/>
    </location>
</feature>
<dbReference type="CDD" id="cd11013">
    <property type="entry name" value="Plantacyanin"/>
    <property type="match status" value="1"/>
</dbReference>
<name>A0A565AYF0_9BRAS</name>
<dbReference type="EMBL" id="CABITT030000002">
    <property type="protein sequence ID" value="VVA94432.1"/>
    <property type="molecule type" value="Genomic_DNA"/>
</dbReference>
<dbReference type="InterPro" id="IPR003245">
    <property type="entry name" value="Phytocyanin_dom"/>
</dbReference>
<dbReference type="AlphaFoldDB" id="A0A565AYF0"/>
<dbReference type="InterPro" id="IPR008972">
    <property type="entry name" value="Cupredoxin"/>
</dbReference>